<feature type="domain" description="Glycosyl transferase family 1" evidence="1">
    <location>
        <begin position="194"/>
        <end position="359"/>
    </location>
</feature>
<dbReference type="EMBL" id="WAEM01000004">
    <property type="protein sequence ID" value="KAB1155842.1"/>
    <property type="molecule type" value="Genomic_DNA"/>
</dbReference>
<dbReference type="OrthoDB" id="9790710at2"/>
<dbReference type="Gene3D" id="3.40.50.2000">
    <property type="entry name" value="Glycogen Phosphorylase B"/>
    <property type="match status" value="2"/>
</dbReference>
<keyword evidence="3" id="KW-0808">Transferase</keyword>
<comment type="caution">
    <text evidence="3">The sequence shown here is derived from an EMBL/GenBank/DDBJ whole genome shotgun (WGS) entry which is preliminary data.</text>
</comment>
<keyword evidence="4" id="KW-1185">Reference proteome</keyword>
<dbReference type="SUPFAM" id="SSF53756">
    <property type="entry name" value="UDP-Glycosyltransferase/glycogen phosphorylase"/>
    <property type="match status" value="1"/>
</dbReference>
<dbReference type="RefSeq" id="WP_151107661.1">
    <property type="nucleotide sequence ID" value="NZ_WAEM01000004.1"/>
</dbReference>
<organism evidence="3 4">
    <name type="scientific">Flavobacterium luteum</name>
    <dbReference type="NCBI Taxonomy" id="2026654"/>
    <lineage>
        <taxon>Bacteria</taxon>
        <taxon>Pseudomonadati</taxon>
        <taxon>Bacteroidota</taxon>
        <taxon>Flavobacteriia</taxon>
        <taxon>Flavobacteriales</taxon>
        <taxon>Flavobacteriaceae</taxon>
        <taxon>Flavobacterium</taxon>
    </lineage>
</organism>
<reference evidence="3 4" key="1">
    <citation type="submission" date="2019-09" db="EMBL/GenBank/DDBJ databases">
        <title>Flavobacterium sp. nov., isolated from glacier ice.</title>
        <authorList>
            <person name="Liu Q."/>
        </authorList>
    </citation>
    <scope>NUCLEOTIDE SEQUENCE [LARGE SCALE GENOMIC DNA]</scope>
    <source>
        <strain evidence="3 4">NBRC 112527</strain>
    </source>
</reference>
<proteinExistence type="predicted"/>
<dbReference type="AlphaFoldDB" id="A0A7J5AE47"/>
<dbReference type="PANTHER" id="PTHR12526">
    <property type="entry name" value="GLYCOSYLTRANSFERASE"/>
    <property type="match status" value="1"/>
</dbReference>
<name>A0A7J5AE47_9FLAO</name>
<evidence type="ECO:0000259" key="2">
    <source>
        <dbReference type="Pfam" id="PF13579"/>
    </source>
</evidence>
<dbReference type="CDD" id="cd03808">
    <property type="entry name" value="GT4_CapM-like"/>
    <property type="match status" value="1"/>
</dbReference>
<protein>
    <submittedName>
        <fullName evidence="3">Glycosyltransferase family 4 protein</fullName>
    </submittedName>
</protein>
<feature type="domain" description="Glycosyltransferase subfamily 4-like N-terminal" evidence="2">
    <location>
        <begin position="47"/>
        <end position="171"/>
    </location>
</feature>
<dbReference type="Pfam" id="PF13579">
    <property type="entry name" value="Glyco_trans_4_4"/>
    <property type="match status" value="1"/>
</dbReference>
<dbReference type="Pfam" id="PF00534">
    <property type="entry name" value="Glycos_transf_1"/>
    <property type="match status" value="1"/>
</dbReference>
<dbReference type="InterPro" id="IPR028098">
    <property type="entry name" value="Glyco_trans_4-like_N"/>
</dbReference>
<sequence>MKEKIIRITTVPISLEKLLSGQLRFMSSFYDVIAVSSEKENLEKLGKAQEVPVFHLEMTRKITPIKDIIAVIKLFLFLKKTKPLIVHSHTPKAGIVGMLAAKLAGVPHRLHTVAGLPLLEVTGLKRKLLNVVEKFTYACANKVYPNSFGLRDIIIENNFCEPEKLKVLANGSSNGIDTSYFNSELFSVNQNLNLKNELGIHPDDFVFVFVGRLVRDKGINEMVLAFELLQKENAKIKLLLVGDYENDLDPLSSTTVNSINTNNSILAVGFKNDVRPYFAIANTLVFPSYREGFPNVVMQAGAMNLPCIVSNINGCNEIIIEKENGFIIPVKNDLAIFEAMKKILSNTLLTTKMKTNSRAMIVSRYEQKVVWDAILSEYRTFDPRI</sequence>
<evidence type="ECO:0000313" key="3">
    <source>
        <dbReference type="EMBL" id="KAB1155842.1"/>
    </source>
</evidence>
<dbReference type="Proteomes" id="UP000490922">
    <property type="component" value="Unassembled WGS sequence"/>
</dbReference>
<dbReference type="InterPro" id="IPR001296">
    <property type="entry name" value="Glyco_trans_1"/>
</dbReference>
<evidence type="ECO:0000259" key="1">
    <source>
        <dbReference type="Pfam" id="PF00534"/>
    </source>
</evidence>
<gene>
    <name evidence="3" type="ORF">F6464_09975</name>
</gene>
<dbReference type="GO" id="GO:0016757">
    <property type="term" value="F:glycosyltransferase activity"/>
    <property type="evidence" value="ECO:0007669"/>
    <property type="project" value="InterPro"/>
</dbReference>
<evidence type="ECO:0000313" key="4">
    <source>
        <dbReference type="Proteomes" id="UP000490922"/>
    </source>
</evidence>
<accession>A0A7J5AE47</accession>